<accession>A0A9X2BSM5</accession>
<feature type="binding site" evidence="8">
    <location>
        <position position="272"/>
    </location>
    <ligand>
        <name>ATP</name>
        <dbReference type="ChEBI" id="CHEBI:30616"/>
    </ligand>
</feature>
<dbReference type="EMBL" id="JALPRX010000008">
    <property type="protein sequence ID" value="MCK8783282.1"/>
    <property type="molecule type" value="Genomic_DNA"/>
</dbReference>
<feature type="binding site" evidence="8">
    <location>
        <position position="103"/>
    </location>
    <ligand>
        <name>ATP</name>
        <dbReference type="ChEBI" id="CHEBI:30616"/>
    </ligand>
</feature>
<evidence type="ECO:0000313" key="10">
    <source>
        <dbReference type="EMBL" id="MCK8783282.1"/>
    </source>
</evidence>
<organism evidence="10 11">
    <name type="scientific">Roseomonas acroporae</name>
    <dbReference type="NCBI Taxonomy" id="2937791"/>
    <lineage>
        <taxon>Bacteria</taxon>
        <taxon>Pseudomonadati</taxon>
        <taxon>Pseudomonadota</taxon>
        <taxon>Alphaproteobacteria</taxon>
        <taxon>Acetobacterales</taxon>
        <taxon>Roseomonadaceae</taxon>
        <taxon>Roseomonas</taxon>
    </lineage>
</organism>
<name>A0A9X2BSM5_9PROT</name>
<comment type="function">
    <text evidence="8">Nucleotidyltransferase involved in the post-translational modification of proteins. It can catalyze the addition of adenosine monophosphate (AMP) or uridine monophosphate (UMP) to a protein, resulting in modifications known as AMPylation and UMPylation.</text>
</comment>
<comment type="catalytic activity">
    <reaction evidence="8">
        <text>L-histidyl-[protein] + UTP = N(tele)-(5'-uridylyl)-L-histidyl-[protein] + diphosphate</text>
        <dbReference type="Rhea" id="RHEA:83891"/>
        <dbReference type="Rhea" id="RHEA-COMP:9745"/>
        <dbReference type="Rhea" id="RHEA-COMP:20239"/>
        <dbReference type="ChEBI" id="CHEBI:29979"/>
        <dbReference type="ChEBI" id="CHEBI:33019"/>
        <dbReference type="ChEBI" id="CHEBI:46398"/>
        <dbReference type="ChEBI" id="CHEBI:233474"/>
    </reaction>
</comment>
<keyword evidence="11" id="KW-1185">Reference proteome</keyword>
<comment type="catalytic activity">
    <reaction evidence="8">
        <text>L-tyrosyl-[protein] + UTP = O-(5'-uridylyl)-L-tyrosyl-[protein] + diphosphate</text>
        <dbReference type="Rhea" id="RHEA:83887"/>
        <dbReference type="Rhea" id="RHEA-COMP:10136"/>
        <dbReference type="Rhea" id="RHEA-COMP:20238"/>
        <dbReference type="ChEBI" id="CHEBI:33019"/>
        <dbReference type="ChEBI" id="CHEBI:46398"/>
        <dbReference type="ChEBI" id="CHEBI:46858"/>
        <dbReference type="ChEBI" id="CHEBI:90602"/>
    </reaction>
</comment>
<comment type="catalytic activity">
    <reaction evidence="8">
        <text>L-seryl-[protein] + ATP = 3-O-(5'-adenylyl)-L-seryl-[protein] + diphosphate</text>
        <dbReference type="Rhea" id="RHEA:58120"/>
        <dbReference type="Rhea" id="RHEA-COMP:9863"/>
        <dbReference type="Rhea" id="RHEA-COMP:15073"/>
        <dbReference type="ChEBI" id="CHEBI:29999"/>
        <dbReference type="ChEBI" id="CHEBI:30616"/>
        <dbReference type="ChEBI" id="CHEBI:33019"/>
        <dbReference type="ChEBI" id="CHEBI:142516"/>
        <dbReference type="EC" id="2.7.7.108"/>
    </reaction>
</comment>
<feature type="binding site" evidence="8">
    <location>
        <position position="102"/>
    </location>
    <ligand>
        <name>ATP</name>
        <dbReference type="ChEBI" id="CHEBI:30616"/>
    </ligand>
</feature>
<dbReference type="Pfam" id="PF02696">
    <property type="entry name" value="SelO"/>
    <property type="match status" value="1"/>
</dbReference>
<evidence type="ECO:0000256" key="9">
    <source>
        <dbReference type="SAM" id="MobiDB-lite"/>
    </source>
</evidence>
<keyword evidence="4 8" id="KW-0479">Metal-binding</keyword>
<feature type="binding site" evidence="8">
    <location>
        <position position="263"/>
    </location>
    <ligand>
        <name>Mg(2+)</name>
        <dbReference type="ChEBI" id="CHEBI:18420"/>
    </ligand>
</feature>
<evidence type="ECO:0000313" key="11">
    <source>
        <dbReference type="Proteomes" id="UP001139516"/>
    </source>
</evidence>
<comment type="catalytic activity">
    <reaction evidence="8">
        <text>L-seryl-[protein] + UTP = O-(5'-uridylyl)-L-seryl-[protein] + diphosphate</text>
        <dbReference type="Rhea" id="RHEA:64604"/>
        <dbReference type="Rhea" id="RHEA-COMP:9863"/>
        <dbReference type="Rhea" id="RHEA-COMP:16635"/>
        <dbReference type="ChEBI" id="CHEBI:29999"/>
        <dbReference type="ChEBI" id="CHEBI:33019"/>
        <dbReference type="ChEBI" id="CHEBI:46398"/>
        <dbReference type="ChEBI" id="CHEBI:156051"/>
    </reaction>
</comment>
<feature type="region of interest" description="Disordered" evidence="9">
    <location>
        <begin position="487"/>
        <end position="508"/>
    </location>
</feature>
<keyword evidence="3 8" id="KW-0548">Nucleotidyltransferase</keyword>
<sequence length="508" mass="53628">MPPRPEATAPDAPGLHLPFDNSYARLPERFHARLDPTPVAAPCLLRLNAALAERLGLDPAALAGPEGVAMLAGNRVPAGAAPIALAYAGHQFGGFVPQLGDGRAILLGEVVAPDGARRDLQLKGSGRTPFSRRGDGRAALGPVLREYLVSEAMAALGVPTTRALAAVATGELVPRERAMPGAVLTRVAASHIRVGTFQFFAVREDIEALRLLADHAIARHYPEIAGAERPYIAFLRAVVARQAALVARWMHLGFIHGVMNTDNTAISGETIDYGPCAFMDAYDPATVFSSIDAYGRYAYGNQPAIAQWNLARLAEALLPILLPENGPGNGEATLEAARAAVGGFAEEYEAAWLDGARRKLGLATAGEGDEVLARDLLARMAANGADFTATFRRLGGAAVSAEGDAAVRALFADPDAYDEWAAAWRRRLAAEPGEPAARRAAMEAASPAYIPRNHLVEAALSAAEEGDLGPFDELLAVLSRPYEAQPGRERYAAPPGPPAQPYMTFCGT</sequence>
<reference evidence="10" key="1">
    <citation type="submission" date="2022-04" db="EMBL/GenBank/DDBJ databases">
        <title>Roseomonas acroporae sp. nov., isolated from coral Acropora digitifera.</title>
        <authorList>
            <person name="Sun H."/>
        </authorList>
    </citation>
    <scope>NUCLEOTIDE SEQUENCE</scope>
    <source>
        <strain evidence="10">NAR14</strain>
    </source>
</reference>
<evidence type="ECO:0000256" key="3">
    <source>
        <dbReference type="ARBA" id="ARBA00022695"/>
    </source>
</evidence>
<evidence type="ECO:0000256" key="2">
    <source>
        <dbReference type="ARBA" id="ARBA00022679"/>
    </source>
</evidence>
<feature type="binding site" evidence="8">
    <location>
        <position position="136"/>
    </location>
    <ligand>
        <name>ATP</name>
        <dbReference type="ChEBI" id="CHEBI:30616"/>
    </ligand>
</feature>
<dbReference type="EC" id="2.7.7.108" evidence="8"/>
<keyword evidence="2 8" id="KW-0808">Transferase</keyword>
<dbReference type="GO" id="GO:0000287">
    <property type="term" value="F:magnesium ion binding"/>
    <property type="evidence" value="ECO:0007669"/>
    <property type="project" value="UniProtKB-UniRule"/>
</dbReference>
<dbReference type="EC" id="2.7.7.-" evidence="8"/>
<feature type="binding site" evidence="8">
    <location>
        <position position="186"/>
    </location>
    <ligand>
        <name>ATP</name>
        <dbReference type="ChEBI" id="CHEBI:30616"/>
    </ligand>
</feature>
<keyword evidence="8" id="KW-0464">Manganese</keyword>
<keyword evidence="6 8" id="KW-0067">ATP-binding</keyword>
<dbReference type="GO" id="GO:0005524">
    <property type="term" value="F:ATP binding"/>
    <property type="evidence" value="ECO:0007669"/>
    <property type="project" value="UniProtKB-UniRule"/>
</dbReference>
<gene>
    <name evidence="8" type="primary">ydiU</name>
    <name evidence="8" type="synonym">selO</name>
    <name evidence="10" type="ORF">M0638_02660</name>
</gene>
<feature type="binding site" evidence="8">
    <location>
        <position position="123"/>
    </location>
    <ligand>
        <name>ATP</name>
        <dbReference type="ChEBI" id="CHEBI:30616"/>
    </ligand>
</feature>
<dbReference type="PANTHER" id="PTHR32057:SF14">
    <property type="entry name" value="PROTEIN ADENYLYLTRANSFERASE SELO, MITOCHONDRIAL"/>
    <property type="match status" value="1"/>
</dbReference>
<keyword evidence="7 8" id="KW-0460">Magnesium</keyword>
<dbReference type="PANTHER" id="PTHR32057">
    <property type="entry name" value="PROTEIN ADENYLYLTRANSFERASE SELO, MITOCHONDRIAL"/>
    <property type="match status" value="1"/>
</dbReference>
<dbReference type="AlphaFoldDB" id="A0A9X2BSM5"/>
<feature type="binding site" evidence="8">
    <location>
        <position position="135"/>
    </location>
    <ligand>
        <name>ATP</name>
        <dbReference type="ChEBI" id="CHEBI:30616"/>
    </ligand>
</feature>
<evidence type="ECO:0000256" key="1">
    <source>
        <dbReference type="ARBA" id="ARBA00009747"/>
    </source>
</evidence>
<dbReference type="NCBIfam" id="NF000658">
    <property type="entry name" value="PRK00029.1"/>
    <property type="match status" value="1"/>
</dbReference>
<dbReference type="Proteomes" id="UP001139516">
    <property type="component" value="Unassembled WGS sequence"/>
</dbReference>
<feature type="binding site" evidence="8">
    <location>
        <position position="193"/>
    </location>
    <ligand>
        <name>ATP</name>
        <dbReference type="ChEBI" id="CHEBI:30616"/>
    </ligand>
</feature>
<protein>
    <recommendedName>
        <fullName evidence="8">Protein nucleotidyltransferase YdiU</fullName>
        <ecNumber evidence="8">2.7.7.-</ecNumber>
    </recommendedName>
    <alternativeName>
        <fullName evidence="8">Protein adenylyltransferase YdiU</fullName>
        <ecNumber evidence="8">2.7.7.108</ecNumber>
    </alternativeName>
    <alternativeName>
        <fullName evidence="8">Protein uridylyltransferase YdiU</fullName>
        <ecNumber evidence="8">2.7.7.-</ecNumber>
    </alternativeName>
</protein>
<evidence type="ECO:0000256" key="7">
    <source>
        <dbReference type="ARBA" id="ARBA00022842"/>
    </source>
</evidence>
<dbReference type="RefSeq" id="WP_248665408.1">
    <property type="nucleotide sequence ID" value="NZ_JALPRX010000008.1"/>
</dbReference>
<evidence type="ECO:0000256" key="6">
    <source>
        <dbReference type="ARBA" id="ARBA00022840"/>
    </source>
</evidence>
<comment type="caution">
    <text evidence="10">The sequence shown here is derived from an EMBL/GenBank/DDBJ whole genome shotgun (WGS) entry which is preliminary data.</text>
</comment>
<evidence type="ECO:0000256" key="4">
    <source>
        <dbReference type="ARBA" id="ARBA00022723"/>
    </source>
</evidence>
<dbReference type="HAMAP" id="MF_00692">
    <property type="entry name" value="SelO"/>
    <property type="match status" value="1"/>
</dbReference>
<dbReference type="InterPro" id="IPR003846">
    <property type="entry name" value="SelO"/>
</dbReference>
<comment type="cofactor">
    <cofactor evidence="8">
        <name>Mg(2+)</name>
        <dbReference type="ChEBI" id="CHEBI:18420"/>
    </cofactor>
    <cofactor evidence="8">
        <name>Mn(2+)</name>
        <dbReference type="ChEBI" id="CHEBI:29035"/>
    </cofactor>
</comment>
<comment type="similarity">
    <text evidence="1 8">Belongs to the SELO family.</text>
</comment>
<evidence type="ECO:0000256" key="8">
    <source>
        <dbReference type="HAMAP-Rule" id="MF_00692"/>
    </source>
</evidence>
<feature type="binding site" evidence="8">
    <location>
        <position position="272"/>
    </location>
    <ligand>
        <name>Mg(2+)</name>
        <dbReference type="ChEBI" id="CHEBI:18420"/>
    </ligand>
</feature>
<dbReference type="GO" id="GO:0070733">
    <property type="term" value="F:AMPylase activity"/>
    <property type="evidence" value="ECO:0007669"/>
    <property type="project" value="UniProtKB-EC"/>
</dbReference>
<evidence type="ECO:0000256" key="5">
    <source>
        <dbReference type="ARBA" id="ARBA00022741"/>
    </source>
</evidence>
<feature type="active site" description="Proton acceptor" evidence="8">
    <location>
        <position position="262"/>
    </location>
</feature>
<feature type="binding site" evidence="8">
    <location>
        <position position="100"/>
    </location>
    <ligand>
        <name>ATP</name>
        <dbReference type="ChEBI" id="CHEBI:30616"/>
    </ligand>
</feature>
<keyword evidence="5 8" id="KW-0547">Nucleotide-binding</keyword>
<dbReference type="GO" id="GO:0030145">
    <property type="term" value="F:manganese ion binding"/>
    <property type="evidence" value="ECO:0007669"/>
    <property type="project" value="UniProtKB-UniRule"/>
</dbReference>
<comment type="catalytic activity">
    <reaction evidence="8">
        <text>L-tyrosyl-[protein] + ATP = O-(5'-adenylyl)-L-tyrosyl-[protein] + diphosphate</text>
        <dbReference type="Rhea" id="RHEA:54288"/>
        <dbReference type="Rhea" id="RHEA-COMP:10136"/>
        <dbReference type="Rhea" id="RHEA-COMP:13846"/>
        <dbReference type="ChEBI" id="CHEBI:30616"/>
        <dbReference type="ChEBI" id="CHEBI:33019"/>
        <dbReference type="ChEBI" id="CHEBI:46858"/>
        <dbReference type="ChEBI" id="CHEBI:83624"/>
        <dbReference type="EC" id="2.7.7.108"/>
    </reaction>
</comment>
<proteinExistence type="inferred from homology"/>
<comment type="catalytic activity">
    <reaction evidence="8">
        <text>L-threonyl-[protein] + ATP = 3-O-(5'-adenylyl)-L-threonyl-[protein] + diphosphate</text>
        <dbReference type="Rhea" id="RHEA:54292"/>
        <dbReference type="Rhea" id="RHEA-COMP:11060"/>
        <dbReference type="Rhea" id="RHEA-COMP:13847"/>
        <dbReference type="ChEBI" id="CHEBI:30013"/>
        <dbReference type="ChEBI" id="CHEBI:30616"/>
        <dbReference type="ChEBI" id="CHEBI:33019"/>
        <dbReference type="ChEBI" id="CHEBI:138113"/>
        <dbReference type="EC" id="2.7.7.108"/>
    </reaction>
</comment>